<keyword evidence="2" id="KW-1185">Reference proteome</keyword>
<protein>
    <submittedName>
        <fullName evidence="1">Uncharacterized protein</fullName>
    </submittedName>
</protein>
<evidence type="ECO:0000313" key="1">
    <source>
        <dbReference type="EMBL" id="KAF4373219.1"/>
    </source>
</evidence>
<name>A0A7J6FTT1_CANSA</name>
<proteinExistence type="predicted"/>
<sequence length="65" mass="7581">MGMMKTLSLKKTMIKELWPWRFSGFKWKGKDSSPPTQSQLNILDDVVFKILYVVEAVVLVFTLYP</sequence>
<reference evidence="1 2" key="1">
    <citation type="journal article" date="2020" name="bioRxiv">
        <title>Sequence and annotation of 42 cannabis genomes reveals extensive copy number variation in cannabinoid synthesis and pathogen resistance genes.</title>
        <authorList>
            <person name="Mckernan K.J."/>
            <person name="Helbert Y."/>
            <person name="Kane L.T."/>
            <person name="Ebling H."/>
            <person name="Zhang L."/>
            <person name="Liu B."/>
            <person name="Eaton Z."/>
            <person name="Mclaughlin S."/>
            <person name="Kingan S."/>
            <person name="Baybayan P."/>
            <person name="Concepcion G."/>
            <person name="Jordan M."/>
            <person name="Riva A."/>
            <person name="Barbazuk W."/>
            <person name="Harkins T."/>
        </authorList>
    </citation>
    <scope>NUCLEOTIDE SEQUENCE [LARGE SCALE GENOMIC DNA]</scope>
    <source>
        <strain evidence="2">cv. Jamaican Lion 4</strain>
        <tissue evidence="1">Leaf</tissue>
    </source>
</reference>
<accession>A0A7J6FTT1</accession>
<dbReference type="EMBL" id="JAATIQ010000180">
    <property type="protein sequence ID" value="KAF4373219.1"/>
    <property type="molecule type" value="Genomic_DNA"/>
</dbReference>
<dbReference type="AlphaFoldDB" id="A0A7J6FTT1"/>
<comment type="caution">
    <text evidence="1">The sequence shown here is derived from an EMBL/GenBank/DDBJ whole genome shotgun (WGS) entry which is preliminary data.</text>
</comment>
<evidence type="ECO:0000313" key="2">
    <source>
        <dbReference type="Proteomes" id="UP000583929"/>
    </source>
</evidence>
<gene>
    <name evidence="1" type="ORF">G4B88_007232</name>
</gene>
<dbReference type="Proteomes" id="UP000583929">
    <property type="component" value="Unassembled WGS sequence"/>
</dbReference>
<organism evidence="1 2">
    <name type="scientific">Cannabis sativa</name>
    <name type="common">Hemp</name>
    <name type="synonym">Marijuana</name>
    <dbReference type="NCBI Taxonomy" id="3483"/>
    <lineage>
        <taxon>Eukaryota</taxon>
        <taxon>Viridiplantae</taxon>
        <taxon>Streptophyta</taxon>
        <taxon>Embryophyta</taxon>
        <taxon>Tracheophyta</taxon>
        <taxon>Spermatophyta</taxon>
        <taxon>Magnoliopsida</taxon>
        <taxon>eudicotyledons</taxon>
        <taxon>Gunneridae</taxon>
        <taxon>Pentapetalae</taxon>
        <taxon>rosids</taxon>
        <taxon>fabids</taxon>
        <taxon>Rosales</taxon>
        <taxon>Cannabaceae</taxon>
        <taxon>Cannabis</taxon>
    </lineage>
</organism>